<dbReference type="InterPro" id="IPR002197">
    <property type="entry name" value="HTH_Fis"/>
</dbReference>
<evidence type="ECO:0000259" key="2">
    <source>
        <dbReference type="Pfam" id="PF02954"/>
    </source>
</evidence>
<dbReference type="GO" id="GO:0043565">
    <property type="term" value="F:sequence-specific DNA binding"/>
    <property type="evidence" value="ECO:0007669"/>
    <property type="project" value="InterPro"/>
</dbReference>
<reference evidence="3 4" key="1">
    <citation type="submission" date="2017-11" db="EMBL/GenBank/DDBJ databases">
        <title>Genomic Encyclopedia of Archaeal and Bacterial Type Strains, Phase II (KMG-II): From Individual Species to Whole Genera.</title>
        <authorList>
            <person name="Goeker M."/>
        </authorList>
    </citation>
    <scope>NUCLEOTIDE SEQUENCE [LARGE SCALE GENOMIC DNA]</scope>
    <source>
        <strain evidence="3 4">DSM 29128</strain>
    </source>
</reference>
<comment type="caution">
    <text evidence="3">The sequence shown here is derived from an EMBL/GenBank/DDBJ whole genome shotgun (WGS) entry which is preliminary data.</text>
</comment>
<feature type="domain" description="DNA binding HTH" evidence="2">
    <location>
        <begin position="315"/>
        <end position="354"/>
    </location>
</feature>
<evidence type="ECO:0000313" key="4">
    <source>
        <dbReference type="Proteomes" id="UP000228531"/>
    </source>
</evidence>
<dbReference type="Pfam" id="PF02954">
    <property type="entry name" value="HTH_8"/>
    <property type="match status" value="1"/>
</dbReference>
<feature type="domain" description="GAF" evidence="1">
    <location>
        <begin position="110"/>
        <end position="222"/>
    </location>
</feature>
<dbReference type="InterPro" id="IPR009057">
    <property type="entry name" value="Homeodomain-like_sf"/>
</dbReference>
<dbReference type="Gene3D" id="3.30.450.40">
    <property type="match status" value="1"/>
</dbReference>
<sequence>MSVQNAWLNKLGRVRLCLAVAGFDSCFFLRMNGVGGMQHLATLPTTHVDAVMASVQSKSAAARSRLAASWRRSMLAHGLDPSQKAPQDCLTGRDIAERRDALGRVMEIAAPKLDRLFELLGSSGCGVVLTDDEGVIVDHRFSDADQTVFEGWGLGLGAVWSEAAEGTNGIGTCITEERPVTIHRNEHFMARNTAMSCIDAPIFGADGQLIAALDVSSARADQTQTINGLIAEMVSQMARMVEADNFRANFAGSRIVVADHDDTSCAMLLAVDHDDVVIGATRGARKAYGLETQGAFAAMPASDLFGRGDGPVGFEKAERAAVVRALVRANNNVSVAARDLDVSRATLYRRMKRLRLSE</sequence>
<protein>
    <submittedName>
        <fullName evidence="3">GAF domain-containing protein</fullName>
    </submittedName>
</protein>
<organism evidence="3 4">
    <name type="scientific">Yoonia maricola</name>
    <dbReference type="NCBI Taxonomy" id="420999"/>
    <lineage>
        <taxon>Bacteria</taxon>
        <taxon>Pseudomonadati</taxon>
        <taxon>Pseudomonadota</taxon>
        <taxon>Alphaproteobacteria</taxon>
        <taxon>Rhodobacterales</taxon>
        <taxon>Paracoccaceae</taxon>
        <taxon>Yoonia</taxon>
    </lineage>
</organism>
<dbReference type="Gene3D" id="1.10.10.60">
    <property type="entry name" value="Homeodomain-like"/>
    <property type="match status" value="1"/>
</dbReference>
<evidence type="ECO:0000313" key="3">
    <source>
        <dbReference type="EMBL" id="PJI93146.1"/>
    </source>
</evidence>
<keyword evidence="4" id="KW-1185">Reference proteome</keyword>
<dbReference type="SUPFAM" id="SSF46689">
    <property type="entry name" value="Homeodomain-like"/>
    <property type="match status" value="1"/>
</dbReference>
<dbReference type="Pfam" id="PF01590">
    <property type="entry name" value="GAF"/>
    <property type="match status" value="1"/>
</dbReference>
<dbReference type="InterPro" id="IPR029016">
    <property type="entry name" value="GAF-like_dom_sf"/>
</dbReference>
<dbReference type="EMBL" id="PGTY01000001">
    <property type="protein sequence ID" value="PJI93146.1"/>
    <property type="molecule type" value="Genomic_DNA"/>
</dbReference>
<proteinExistence type="predicted"/>
<gene>
    <name evidence="3" type="ORF">BC777_2016</name>
</gene>
<dbReference type="InterPro" id="IPR003018">
    <property type="entry name" value="GAF"/>
</dbReference>
<name>A0A2M8WQM2_9RHOB</name>
<dbReference type="AlphaFoldDB" id="A0A2M8WQM2"/>
<accession>A0A2M8WQM2</accession>
<dbReference type="PRINTS" id="PR01590">
    <property type="entry name" value="HTHFIS"/>
</dbReference>
<evidence type="ECO:0000259" key="1">
    <source>
        <dbReference type="Pfam" id="PF01590"/>
    </source>
</evidence>
<dbReference type="SUPFAM" id="SSF55781">
    <property type="entry name" value="GAF domain-like"/>
    <property type="match status" value="1"/>
</dbReference>
<dbReference type="Proteomes" id="UP000228531">
    <property type="component" value="Unassembled WGS sequence"/>
</dbReference>